<evidence type="ECO:0000313" key="3">
    <source>
        <dbReference type="Proteomes" id="UP000298652"/>
    </source>
</evidence>
<name>A0A4U6UET8_SETVI</name>
<organism evidence="2 3">
    <name type="scientific">Setaria viridis</name>
    <name type="common">Green bristlegrass</name>
    <name type="synonym">Setaria italica subsp. viridis</name>
    <dbReference type="NCBI Taxonomy" id="4556"/>
    <lineage>
        <taxon>Eukaryota</taxon>
        <taxon>Viridiplantae</taxon>
        <taxon>Streptophyta</taxon>
        <taxon>Embryophyta</taxon>
        <taxon>Tracheophyta</taxon>
        <taxon>Spermatophyta</taxon>
        <taxon>Magnoliopsida</taxon>
        <taxon>Liliopsida</taxon>
        <taxon>Poales</taxon>
        <taxon>Poaceae</taxon>
        <taxon>PACMAD clade</taxon>
        <taxon>Panicoideae</taxon>
        <taxon>Panicodae</taxon>
        <taxon>Paniceae</taxon>
        <taxon>Cenchrinae</taxon>
        <taxon>Setaria</taxon>
    </lineage>
</organism>
<proteinExistence type="predicted"/>
<keyword evidence="3" id="KW-1185">Reference proteome</keyword>
<dbReference type="Proteomes" id="UP000298652">
    <property type="component" value="Chromosome 5"/>
</dbReference>
<dbReference type="Gramene" id="TKW14428">
    <property type="protein sequence ID" value="TKW14428"/>
    <property type="gene ID" value="SEVIR_5G167500v2"/>
</dbReference>
<protein>
    <submittedName>
        <fullName evidence="2">Uncharacterized protein</fullName>
    </submittedName>
</protein>
<feature type="compositionally biased region" description="Polar residues" evidence="1">
    <location>
        <begin position="35"/>
        <end position="49"/>
    </location>
</feature>
<gene>
    <name evidence="2" type="ORF">SEVIR_5G167500v2</name>
</gene>
<accession>A0A4U6UET8</accession>
<feature type="region of interest" description="Disordered" evidence="1">
    <location>
        <begin position="159"/>
        <end position="179"/>
    </location>
</feature>
<feature type="region of interest" description="Disordered" evidence="1">
    <location>
        <begin position="1"/>
        <end position="90"/>
    </location>
</feature>
<dbReference type="AlphaFoldDB" id="A0A4U6UET8"/>
<feature type="compositionally biased region" description="Acidic residues" evidence="1">
    <location>
        <begin position="1"/>
        <end position="24"/>
    </location>
</feature>
<reference evidence="2" key="1">
    <citation type="submission" date="2019-03" db="EMBL/GenBank/DDBJ databases">
        <title>WGS assembly of Setaria viridis.</title>
        <authorList>
            <person name="Huang P."/>
            <person name="Jenkins J."/>
            <person name="Grimwood J."/>
            <person name="Barry K."/>
            <person name="Healey A."/>
            <person name="Mamidi S."/>
            <person name="Sreedasyam A."/>
            <person name="Shu S."/>
            <person name="Feldman M."/>
            <person name="Wu J."/>
            <person name="Yu Y."/>
            <person name="Chen C."/>
            <person name="Johnson J."/>
            <person name="Rokhsar D."/>
            <person name="Baxter I."/>
            <person name="Schmutz J."/>
            <person name="Brutnell T."/>
            <person name="Kellogg E."/>
        </authorList>
    </citation>
    <scope>NUCLEOTIDE SEQUENCE [LARGE SCALE GENOMIC DNA]</scope>
</reference>
<feature type="compositionally biased region" description="Polar residues" evidence="1">
    <location>
        <begin position="56"/>
        <end position="66"/>
    </location>
</feature>
<sequence length="479" mass="49948">MTNDDDDDDNDDDEDETEEEEEEGYVLALAPAAGDTSSGPPAQGLTPQGSEAAPQGSASGTPQESMGPTPDPLPASHEQRGSGKRPLSDVPALALSSGAKRTCRPCTVVSATSRDFILPLVPKKALRVSATFAGPTMTPPGASGSVVGEAAVPPVEAASMAATKERVPQSGTDRPRGTRCCPWGSSVQINLDDKAGEEPVGKAPVLGMPVAKAAATAVETAAVVETVAPGPAVATETMAPALAATTEMVAPAPAATTEMVAPAPVATTETAVPAPTAAMETVMSREDPQRPCFMLDDVGERKRWQEVQGGLEDVRATLSSTMGKLDNVVVPAGQERNLEASGKAEAEKMVADLRAKLRDPANAERVEHANLRDAVRIVCEDLSVVQEEGTSTLAARFLRTYRRAREIAREALHVGVRWAFSVFVSHYSNLNSDAMSGGYTSGYSEAELDKIDASVLNPAKALAKLLEDEAILLEDPGTS</sequence>
<dbReference type="EMBL" id="CM016556">
    <property type="protein sequence ID" value="TKW14428.1"/>
    <property type="molecule type" value="Genomic_DNA"/>
</dbReference>
<evidence type="ECO:0000313" key="2">
    <source>
        <dbReference type="EMBL" id="TKW14428.1"/>
    </source>
</evidence>
<evidence type="ECO:0000256" key="1">
    <source>
        <dbReference type="SAM" id="MobiDB-lite"/>
    </source>
</evidence>